<keyword evidence="2" id="KW-1185">Reference proteome</keyword>
<reference evidence="1 2" key="1">
    <citation type="journal article" date="2024" name="Insects">
        <title>An Improved Chromosome-Level Genome Assembly of the Firefly Pyrocoelia pectoralis.</title>
        <authorList>
            <person name="Fu X."/>
            <person name="Meyer-Rochow V.B."/>
            <person name="Ballantyne L."/>
            <person name="Zhu X."/>
        </authorList>
    </citation>
    <scope>NUCLEOTIDE SEQUENCE [LARGE SCALE GENOMIC DNA]</scope>
    <source>
        <strain evidence="1">XCY_ONT2</strain>
    </source>
</reference>
<organism evidence="1 2">
    <name type="scientific">Pyrocoelia pectoralis</name>
    <dbReference type="NCBI Taxonomy" id="417401"/>
    <lineage>
        <taxon>Eukaryota</taxon>
        <taxon>Metazoa</taxon>
        <taxon>Ecdysozoa</taxon>
        <taxon>Arthropoda</taxon>
        <taxon>Hexapoda</taxon>
        <taxon>Insecta</taxon>
        <taxon>Pterygota</taxon>
        <taxon>Neoptera</taxon>
        <taxon>Endopterygota</taxon>
        <taxon>Coleoptera</taxon>
        <taxon>Polyphaga</taxon>
        <taxon>Elateriformia</taxon>
        <taxon>Elateroidea</taxon>
        <taxon>Lampyridae</taxon>
        <taxon>Lampyrinae</taxon>
        <taxon>Pyrocoelia</taxon>
    </lineage>
</organism>
<protein>
    <submittedName>
        <fullName evidence="1">Uncharacterized protein</fullName>
    </submittedName>
</protein>
<proteinExistence type="predicted"/>
<gene>
    <name evidence="1" type="ORF">RI129_003357</name>
</gene>
<dbReference type="AlphaFoldDB" id="A0AAN7VI45"/>
<dbReference type="EMBL" id="JAVRBK010000002">
    <property type="protein sequence ID" value="KAK5648465.1"/>
    <property type="molecule type" value="Genomic_DNA"/>
</dbReference>
<accession>A0AAN7VI45</accession>
<evidence type="ECO:0000313" key="1">
    <source>
        <dbReference type="EMBL" id="KAK5648465.1"/>
    </source>
</evidence>
<comment type="caution">
    <text evidence="1">The sequence shown here is derived from an EMBL/GenBank/DDBJ whole genome shotgun (WGS) entry which is preliminary data.</text>
</comment>
<evidence type="ECO:0000313" key="2">
    <source>
        <dbReference type="Proteomes" id="UP001329430"/>
    </source>
</evidence>
<name>A0AAN7VI45_9COLE</name>
<dbReference type="Proteomes" id="UP001329430">
    <property type="component" value="Chromosome 2"/>
</dbReference>
<sequence>MDVLTSAEEVASSILKLCLKYPERLEVGRLRPAYGDTQAVTIRVDQEDAGKIGALRSVRIGLAMCRIRERVSIVKCYRCWTYGHMQRD</sequence>